<dbReference type="InterPro" id="IPR002068">
    <property type="entry name" value="A-crystallin/Hsp20_dom"/>
</dbReference>
<evidence type="ECO:0000256" key="4">
    <source>
        <dbReference type="SAM" id="MobiDB-lite"/>
    </source>
</evidence>
<gene>
    <name evidence="6" type="ORF">CPC735_047390</name>
</gene>
<feature type="compositionally biased region" description="Basic and acidic residues" evidence="4">
    <location>
        <begin position="144"/>
        <end position="154"/>
    </location>
</feature>
<evidence type="ECO:0000259" key="5">
    <source>
        <dbReference type="PROSITE" id="PS01031"/>
    </source>
</evidence>
<evidence type="ECO:0000313" key="6">
    <source>
        <dbReference type="EMBL" id="EER23369.1"/>
    </source>
</evidence>
<feature type="region of interest" description="Disordered" evidence="4">
    <location>
        <begin position="129"/>
        <end position="154"/>
    </location>
</feature>
<dbReference type="Pfam" id="PF00011">
    <property type="entry name" value="HSP20"/>
    <property type="match status" value="1"/>
</dbReference>
<evidence type="ECO:0000256" key="2">
    <source>
        <dbReference type="PROSITE-ProRule" id="PRU00285"/>
    </source>
</evidence>
<dbReference type="InterPro" id="IPR031107">
    <property type="entry name" value="Small_HSP"/>
</dbReference>
<accession>C5PFR6</accession>
<dbReference type="InterPro" id="IPR008978">
    <property type="entry name" value="HSP20-like_chaperone"/>
</dbReference>
<dbReference type="PANTHER" id="PTHR11527">
    <property type="entry name" value="HEAT-SHOCK PROTEIN 20 FAMILY MEMBER"/>
    <property type="match status" value="1"/>
</dbReference>
<feature type="domain" description="SHSP" evidence="5">
    <location>
        <begin position="81"/>
        <end position="211"/>
    </location>
</feature>
<name>C5PFR6_COCP7</name>
<evidence type="ECO:0000313" key="7">
    <source>
        <dbReference type="Proteomes" id="UP000009084"/>
    </source>
</evidence>
<evidence type="ECO:0000256" key="3">
    <source>
        <dbReference type="RuleBase" id="RU003616"/>
    </source>
</evidence>
<comment type="caution">
    <text evidence="6">The sequence shown here is derived from an EMBL/GenBank/DDBJ whole genome shotgun (WGS) entry which is preliminary data.</text>
</comment>
<dbReference type="OrthoDB" id="1431247at2759"/>
<dbReference type="Gene3D" id="2.60.40.790">
    <property type="match status" value="1"/>
</dbReference>
<proteinExistence type="inferred from homology"/>
<dbReference type="EMBL" id="ACFW01000049">
    <property type="protein sequence ID" value="EER23369.1"/>
    <property type="molecule type" value="Genomic_DNA"/>
</dbReference>
<dbReference type="KEGG" id="cpw:9690984"/>
<feature type="region of interest" description="Disordered" evidence="4">
    <location>
        <begin position="1"/>
        <end position="20"/>
    </location>
</feature>
<evidence type="ECO:0000256" key="1">
    <source>
        <dbReference type="ARBA" id="ARBA00023016"/>
    </source>
</evidence>
<reference evidence="6 7" key="1">
    <citation type="journal article" date="2009" name="Genome Res.">
        <title>Comparative genomic analyses of the human fungal pathogens Coccidioides and their relatives.</title>
        <authorList>
            <person name="Sharpton T.J."/>
            <person name="Stajich J.E."/>
            <person name="Rounsley S.D."/>
            <person name="Gardner M.J."/>
            <person name="Wortman J.R."/>
            <person name="Jordar V.S."/>
            <person name="Maiti R."/>
            <person name="Kodira C.D."/>
            <person name="Neafsey D.E."/>
            <person name="Zeng Q."/>
            <person name="Hung C.-Y."/>
            <person name="McMahan C."/>
            <person name="Muszewska A."/>
            <person name="Grynberg M."/>
            <person name="Mandel M.A."/>
            <person name="Kellner E.M."/>
            <person name="Barker B.M."/>
            <person name="Galgiani J.N."/>
            <person name="Orbach M.J."/>
            <person name="Kirkland T.N."/>
            <person name="Cole G.T."/>
            <person name="Henn M.R."/>
            <person name="Birren B.W."/>
            <person name="Taylor J.W."/>
        </authorList>
    </citation>
    <scope>NUCLEOTIDE SEQUENCE [LARGE SCALE GENOMIC DNA]</scope>
    <source>
        <strain evidence="7">C735</strain>
    </source>
</reference>
<dbReference type="VEuPathDB" id="FungiDB:CPC735_047390"/>
<comment type="similarity">
    <text evidence="2 3">Belongs to the small heat shock protein (HSP20) family.</text>
</comment>
<sequence length="211" mass="23511">MQALRSQASRVPSKLIRSTGKVTRYSRRISPLLHHHPRYVSSNSPSTTNSMALFPRGPHSEFGTLFRLLDDYDAHRADRSSGALSFAPKFDVRESKEAYMLDGELPGIDQKDINIEFSDPHTLVIHGRTERSYTSGTPPGKASEAAKGKETETGERYWVSERSVGEFQRSFNFPTRVDQDAVKANLRHGVLSIVVPKATAPQTKKITIQSA</sequence>
<dbReference type="AlphaFoldDB" id="C5PFR6"/>
<organism evidence="6 7">
    <name type="scientific">Coccidioides posadasii (strain C735)</name>
    <name type="common">Valley fever fungus</name>
    <dbReference type="NCBI Taxonomy" id="222929"/>
    <lineage>
        <taxon>Eukaryota</taxon>
        <taxon>Fungi</taxon>
        <taxon>Dikarya</taxon>
        <taxon>Ascomycota</taxon>
        <taxon>Pezizomycotina</taxon>
        <taxon>Eurotiomycetes</taxon>
        <taxon>Eurotiomycetidae</taxon>
        <taxon>Onygenales</taxon>
        <taxon>Onygenaceae</taxon>
        <taxon>Coccidioides</taxon>
    </lineage>
</organism>
<feature type="compositionally biased region" description="Polar residues" evidence="4">
    <location>
        <begin position="1"/>
        <end position="10"/>
    </location>
</feature>
<dbReference type="HOGENOM" id="CLU_046737_1_1_1"/>
<dbReference type="RefSeq" id="XP_003065514.1">
    <property type="nucleotide sequence ID" value="XM_003065468.1"/>
</dbReference>
<protein>
    <submittedName>
        <fullName evidence="6">Hsp20/alpha crystallin family protein</fullName>
    </submittedName>
</protein>
<dbReference type="PROSITE" id="PS01031">
    <property type="entry name" value="SHSP"/>
    <property type="match status" value="1"/>
</dbReference>
<dbReference type="Proteomes" id="UP000009084">
    <property type="component" value="Unassembled WGS sequence"/>
</dbReference>
<dbReference type="CDD" id="cd06464">
    <property type="entry name" value="ACD_sHsps-like"/>
    <property type="match status" value="1"/>
</dbReference>
<keyword evidence="1" id="KW-0346">Stress response</keyword>
<dbReference type="SUPFAM" id="SSF49764">
    <property type="entry name" value="HSP20-like chaperones"/>
    <property type="match status" value="1"/>
</dbReference>